<keyword evidence="3" id="KW-1185">Reference proteome</keyword>
<proteinExistence type="predicted"/>
<feature type="region of interest" description="Disordered" evidence="1">
    <location>
        <begin position="22"/>
        <end position="42"/>
    </location>
</feature>
<dbReference type="Proteomes" id="UP000789375">
    <property type="component" value="Unassembled WGS sequence"/>
</dbReference>
<dbReference type="AlphaFoldDB" id="A0A9N9HYG3"/>
<evidence type="ECO:0000256" key="1">
    <source>
        <dbReference type="SAM" id="MobiDB-lite"/>
    </source>
</evidence>
<comment type="caution">
    <text evidence="2">The sequence shown here is derived from an EMBL/GenBank/DDBJ whole genome shotgun (WGS) entry which is preliminary data.</text>
</comment>
<organism evidence="2 3">
    <name type="scientific">Funneliformis mosseae</name>
    <name type="common">Endomycorrhizal fungus</name>
    <name type="synonym">Glomus mosseae</name>
    <dbReference type="NCBI Taxonomy" id="27381"/>
    <lineage>
        <taxon>Eukaryota</taxon>
        <taxon>Fungi</taxon>
        <taxon>Fungi incertae sedis</taxon>
        <taxon>Mucoromycota</taxon>
        <taxon>Glomeromycotina</taxon>
        <taxon>Glomeromycetes</taxon>
        <taxon>Glomerales</taxon>
        <taxon>Glomeraceae</taxon>
        <taxon>Funneliformis</taxon>
    </lineage>
</organism>
<sequence length="42" mass="4830">TLCTLKYNNFVSEFNNIADDIDNNDIDNDIDDNSFDQTSKDI</sequence>
<evidence type="ECO:0000313" key="2">
    <source>
        <dbReference type="EMBL" id="CAG8712186.1"/>
    </source>
</evidence>
<gene>
    <name evidence="2" type="ORF">FMOSSE_LOCUS14399</name>
</gene>
<name>A0A9N9HYG3_FUNMO</name>
<dbReference type="EMBL" id="CAJVPP010010891">
    <property type="protein sequence ID" value="CAG8712186.1"/>
    <property type="molecule type" value="Genomic_DNA"/>
</dbReference>
<feature type="non-terminal residue" evidence="2">
    <location>
        <position position="1"/>
    </location>
</feature>
<reference evidence="2" key="1">
    <citation type="submission" date="2021-06" db="EMBL/GenBank/DDBJ databases">
        <authorList>
            <person name="Kallberg Y."/>
            <person name="Tangrot J."/>
            <person name="Rosling A."/>
        </authorList>
    </citation>
    <scope>NUCLEOTIDE SEQUENCE</scope>
    <source>
        <strain evidence="2">87-6 pot B 2015</strain>
    </source>
</reference>
<protein>
    <submittedName>
        <fullName evidence="2">6475_t:CDS:1</fullName>
    </submittedName>
</protein>
<evidence type="ECO:0000313" key="3">
    <source>
        <dbReference type="Proteomes" id="UP000789375"/>
    </source>
</evidence>
<feature type="compositionally biased region" description="Acidic residues" evidence="1">
    <location>
        <begin position="22"/>
        <end position="34"/>
    </location>
</feature>
<accession>A0A9N9HYG3</accession>